<gene>
    <name evidence="4" type="ORF">HELGO_WM11731</name>
</gene>
<dbReference type="Pfam" id="PF02563">
    <property type="entry name" value="Poly_export"/>
    <property type="match status" value="1"/>
</dbReference>
<dbReference type="InterPro" id="IPR003715">
    <property type="entry name" value="Poly_export_N"/>
</dbReference>
<organism evidence="4">
    <name type="scientific">uncultured Thiotrichaceae bacterium</name>
    <dbReference type="NCBI Taxonomy" id="298394"/>
    <lineage>
        <taxon>Bacteria</taxon>
        <taxon>Pseudomonadati</taxon>
        <taxon>Pseudomonadota</taxon>
        <taxon>Gammaproteobacteria</taxon>
        <taxon>Thiotrichales</taxon>
        <taxon>Thiotrichaceae</taxon>
        <taxon>environmental samples</taxon>
    </lineage>
</organism>
<dbReference type="InterPro" id="IPR049712">
    <property type="entry name" value="Poly_export"/>
</dbReference>
<evidence type="ECO:0000313" key="4">
    <source>
        <dbReference type="EMBL" id="CAA6805040.1"/>
    </source>
</evidence>
<protein>
    <submittedName>
        <fullName evidence="4">Capsular polysaccharide export system periplasmic protein KpsD</fullName>
    </submittedName>
</protein>
<name>A0A6S6SQU9_9GAMM</name>
<accession>A0A6S6SQU9</accession>
<reference evidence="4" key="1">
    <citation type="submission" date="2020-01" db="EMBL/GenBank/DDBJ databases">
        <authorList>
            <person name="Meier V. D."/>
            <person name="Meier V D."/>
        </authorList>
    </citation>
    <scope>NUCLEOTIDE SEQUENCE</scope>
    <source>
        <strain evidence="4">HLG_WM_MAG_07</strain>
    </source>
</reference>
<dbReference type="Pfam" id="PF10531">
    <property type="entry name" value="SLBB"/>
    <property type="match status" value="1"/>
</dbReference>
<keyword evidence="1" id="KW-0732">Signal</keyword>
<dbReference type="InterPro" id="IPR019554">
    <property type="entry name" value="Soluble_ligand-bd"/>
</dbReference>
<dbReference type="AlphaFoldDB" id="A0A6S6SQU9"/>
<evidence type="ECO:0000259" key="2">
    <source>
        <dbReference type="Pfam" id="PF02563"/>
    </source>
</evidence>
<dbReference type="PANTHER" id="PTHR33619:SF3">
    <property type="entry name" value="POLYSACCHARIDE EXPORT PROTEIN GFCE-RELATED"/>
    <property type="match status" value="1"/>
</dbReference>
<evidence type="ECO:0000256" key="1">
    <source>
        <dbReference type="ARBA" id="ARBA00022729"/>
    </source>
</evidence>
<feature type="domain" description="Polysaccharide export protein N-terminal" evidence="2">
    <location>
        <begin position="69"/>
        <end position="141"/>
    </location>
</feature>
<dbReference type="Gene3D" id="3.10.560.10">
    <property type="entry name" value="Outer membrane lipoprotein wza domain like"/>
    <property type="match status" value="3"/>
</dbReference>
<proteinExistence type="predicted"/>
<sequence length="539" mass="58930">MTDLRHIMMKILLPLIGLLLISNTSISAENTSTKIFDEGLPTTHKTKTQPYGSSLFSGKKTSGSNASINKDYLIVPGDKIKLNLWGIIQSNDILTVDTSGKIYIPEIGTVSVEGIKATALAGVVKNKIKTVYDDGVNAYVTLLSNTPIKVFVTGPVNHPGQYSGMPGDSALHFLSQAGGIQHQRGSFRVIRVLRGNQPIANIDLYQFLRWGTLPTVNFKDGDTILVGQQSAMVTVQGDARNPKRIEFRGKSSNGQKLIDIARPFESVTNVAVSGTRNNQPWSAYHPIAKFKSVRLLDGDVIRFISDSQAKNIDITIEGSHLGNSYFAVNKGTRLQELLDFVPISPDDADIKNIYIKRKRVAAQQLTALEQALKRLERSVLTAPARSDGEATIRAKEAELVLQFVENARKNRPEGRVVVSNGKKVSNVRLEDGDVVVIPQLSDVVTIAGEVQIPQAIVYSPAATPIDYIAQAGGFSERADQKRIALLKPNGKIVMGDRLRVTAGDQIMVFPKVDTKNMQFAKDITQIIYQIALGARVFSD</sequence>
<dbReference type="Gene3D" id="3.30.1950.10">
    <property type="entry name" value="wza like domain"/>
    <property type="match status" value="1"/>
</dbReference>
<dbReference type="PANTHER" id="PTHR33619">
    <property type="entry name" value="POLYSACCHARIDE EXPORT PROTEIN GFCE-RELATED"/>
    <property type="match status" value="1"/>
</dbReference>
<evidence type="ECO:0000259" key="3">
    <source>
        <dbReference type="Pfam" id="PF10531"/>
    </source>
</evidence>
<feature type="domain" description="Soluble ligand binding" evidence="3">
    <location>
        <begin position="443"/>
        <end position="491"/>
    </location>
</feature>
<dbReference type="GO" id="GO:0015159">
    <property type="term" value="F:polysaccharide transmembrane transporter activity"/>
    <property type="evidence" value="ECO:0007669"/>
    <property type="project" value="InterPro"/>
</dbReference>
<dbReference type="EMBL" id="CACVAY010000025">
    <property type="protein sequence ID" value="CAA6805040.1"/>
    <property type="molecule type" value="Genomic_DNA"/>
</dbReference>